<proteinExistence type="predicted"/>
<protein>
    <submittedName>
        <fullName evidence="1">Uncharacterized protein</fullName>
    </submittedName>
</protein>
<evidence type="ECO:0000313" key="1">
    <source>
        <dbReference type="EMBL" id="RHH14407.1"/>
    </source>
</evidence>
<name>A0A396C4N4_BACFG</name>
<evidence type="ECO:0000313" key="2">
    <source>
        <dbReference type="Proteomes" id="UP000266644"/>
    </source>
</evidence>
<gene>
    <name evidence="1" type="ORF">DW228_06295</name>
</gene>
<comment type="caution">
    <text evidence="1">The sequence shown here is derived from an EMBL/GenBank/DDBJ whole genome shotgun (WGS) entry which is preliminary data.</text>
</comment>
<dbReference type="AlphaFoldDB" id="A0A396C4N4"/>
<reference evidence="1 2" key="1">
    <citation type="submission" date="2018-08" db="EMBL/GenBank/DDBJ databases">
        <title>A genome reference for cultivated species of the human gut microbiota.</title>
        <authorList>
            <person name="Zou Y."/>
            <person name="Xue W."/>
            <person name="Luo G."/>
        </authorList>
    </citation>
    <scope>NUCLEOTIDE SEQUENCE [LARGE SCALE GENOMIC DNA]</scope>
    <source>
        <strain evidence="1 2">AM18-6</strain>
    </source>
</reference>
<accession>A0A396C4N4</accession>
<dbReference type="RefSeq" id="WP_122330055.1">
    <property type="nucleotide sequence ID" value="NZ_JAQDYY010000001.1"/>
</dbReference>
<sequence>MAEIIKIIDTQFHIETGYSGGYMPREQHDAFYAELKKVFTANGFRYEERKIGCPDVILGKTRLYCHPTCLSGPVEETHCQLLEQILSGVKTFRLYSLDRHNELYDLTPEEEWAHYRSLAESVENDLLIAFKTKRSNLYKAKCEILELEAQEIYLPTIRTPYLSKYASISKQFIDEVYKNMVQKGLLIESSKVMGILKIPLCRAANQKELRLLGKTIKTEHHINNENEKNV</sequence>
<organism evidence="1 2">
    <name type="scientific">Bacteroides fragilis</name>
    <dbReference type="NCBI Taxonomy" id="817"/>
    <lineage>
        <taxon>Bacteria</taxon>
        <taxon>Pseudomonadati</taxon>
        <taxon>Bacteroidota</taxon>
        <taxon>Bacteroidia</taxon>
        <taxon>Bacteroidales</taxon>
        <taxon>Bacteroidaceae</taxon>
        <taxon>Bacteroides</taxon>
    </lineage>
</organism>
<dbReference type="Proteomes" id="UP000266644">
    <property type="component" value="Unassembled WGS sequence"/>
</dbReference>
<dbReference type="EMBL" id="QRJE01000008">
    <property type="protein sequence ID" value="RHH14407.1"/>
    <property type="molecule type" value="Genomic_DNA"/>
</dbReference>